<dbReference type="InterPro" id="IPR038763">
    <property type="entry name" value="DHH_sf"/>
</dbReference>
<keyword evidence="1" id="KW-0269">Exonuclease</keyword>
<keyword evidence="2" id="KW-1185">Reference proteome</keyword>
<dbReference type="InterPro" id="IPR018247">
    <property type="entry name" value="EF_Hand_1_Ca_BS"/>
</dbReference>
<accession>A0A557SXX2</accession>
<evidence type="ECO:0000313" key="1">
    <source>
        <dbReference type="EMBL" id="TVP41459.1"/>
    </source>
</evidence>
<dbReference type="PROSITE" id="PS00018">
    <property type="entry name" value="EF_HAND_1"/>
    <property type="match status" value="1"/>
</dbReference>
<organism evidence="1 2">
    <name type="scientific">Candidatus Nitrosocosmicus arcticus</name>
    <dbReference type="NCBI Taxonomy" id="2035267"/>
    <lineage>
        <taxon>Archaea</taxon>
        <taxon>Nitrososphaerota</taxon>
        <taxon>Nitrososphaeria</taxon>
        <taxon>Nitrososphaerales</taxon>
        <taxon>Nitrososphaeraceae</taxon>
        <taxon>Candidatus Nitrosocosmicus</taxon>
    </lineage>
</organism>
<dbReference type="RefSeq" id="WP_144728936.1">
    <property type="nucleotide sequence ID" value="NZ_ML675579.1"/>
</dbReference>
<dbReference type="SUPFAM" id="SSF64182">
    <property type="entry name" value="DHH phosphoesterases"/>
    <property type="match status" value="1"/>
</dbReference>
<sequence>MRYTDRDHILGTASQKLLNQIEHQKDIFILSNSTVDGLVGSAILLSSIHNSNGNTTIRCFNSLKIEDFKTELTTVIDEKHDFYVFVDFDSNFFDLITSLIQESDYLFVNSDSRNLDKILQEDKTLTFVNPWIWQRDNDKENRYTSSSLTYLIAKNFDRKIIRSSFLPIVAAFSKNIDFNNNDQIELKEILQSALDLNLIERKKGLNFGVIETTPIVDAIENNTAHFIKGVTWNKENSFKIIEKSGIQFTDNNRIRTLNELEDEDFNKIFNAIEKYIEENYHHKNKSDDNIKEMKKRNRDLLFGYNYILTNEEASSILKNIGSFSKALDLCVRNQTFGLGLSICLGDRNDTMIQVTNQIIDHDNLIKSVSNQIFDEKWRFYDDKETIYINGEGILDEKNIDLFTSILEKSVSFADRLICLRILSTESDEEYKYTLIKPKLAKVDFVKIKKKIYDLAEIHDDVNNNNNNNSSSTSVIVDMINKIEIRVPIINLEVFLSNIKKIVLDAKRS</sequence>
<dbReference type="EMBL" id="VOAH01000003">
    <property type="protein sequence ID" value="TVP41459.1"/>
    <property type="molecule type" value="Genomic_DNA"/>
</dbReference>
<dbReference type="Proteomes" id="UP000315289">
    <property type="component" value="Unassembled WGS sequence"/>
</dbReference>
<proteinExistence type="predicted"/>
<protein>
    <submittedName>
        <fullName evidence="1">Putative Single-stranded DNA-spific exonuclease RecJ</fullName>
    </submittedName>
</protein>
<keyword evidence="1" id="KW-0540">Nuclease</keyword>
<dbReference type="AlphaFoldDB" id="A0A557SXX2"/>
<reference evidence="1 2" key="1">
    <citation type="journal article" date="2019" name="Front. Microbiol.">
        <title>Ammonia Oxidation by the Arctic Terrestrial Thaumarchaeote Candidatus Nitrosocosmicus arcticus Is Stimulated by Increasing Temperatures.</title>
        <authorList>
            <person name="Alves R.J.E."/>
            <person name="Kerou M."/>
            <person name="Zappe A."/>
            <person name="Bittner R."/>
            <person name="Abby S.S."/>
            <person name="Schmidt H.A."/>
            <person name="Pfeifer K."/>
            <person name="Schleper C."/>
        </authorList>
    </citation>
    <scope>NUCLEOTIDE SEQUENCE [LARGE SCALE GENOMIC DNA]</scope>
    <source>
        <strain evidence="1 2">Kfb</strain>
    </source>
</reference>
<evidence type="ECO:0000313" key="2">
    <source>
        <dbReference type="Proteomes" id="UP000315289"/>
    </source>
</evidence>
<name>A0A557SXX2_9ARCH</name>
<dbReference type="GO" id="GO:0004527">
    <property type="term" value="F:exonuclease activity"/>
    <property type="evidence" value="ECO:0007669"/>
    <property type="project" value="UniProtKB-KW"/>
</dbReference>
<comment type="caution">
    <text evidence="1">The sequence shown here is derived from an EMBL/GenBank/DDBJ whole genome shotgun (WGS) entry which is preliminary data.</text>
</comment>
<dbReference type="OrthoDB" id="36101at2157"/>
<gene>
    <name evidence="1" type="primary">recJ</name>
    <name evidence="1" type="ORF">NARC_30174</name>
</gene>
<keyword evidence="1" id="KW-0378">Hydrolase</keyword>